<feature type="compositionally biased region" description="Low complexity" evidence="1">
    <location>
        <begin position="9"/>
        <end position="20"/>
    </location>
</feature>
<protein>
    <submittedName>
        <fullName evidence="3">Unnamed protein product</fullName>
    </submittedName>
</protein>
<dbReference type="InterPro" id="IPR005201">
    <property type="entry name" value="TIM_ENGase"/>
</dbReference>
<accession>A0A9W6XJQ1</accession>
<dbReference type="PANTHER" id="PTHR13246:SF1">
    <property type="entry name" value="CYTOSOLIC ENDO-BETA-N-ACETYLGLUCOSAMINIDASE"/>
    <property type="match status" value="1"/>
</dbReference>
<gene>
    <name evidence="3" type="ORF">Plil01_001657800</name>
</gene>
<dbReference type="GO" id="GO:0033925">
    <property type="term" value="F:mannosyl-glycoprotein endo-beta-N-acetylglucosaminidase activity"/>
    <property type="evidence" value="ECO:0007669"/>
    <property type="project" value="UniProtKB-EC"/>
</dbReference>
<dbReference type="GO" id="GO:0005829">
    <property type="term" value="C:cytosol"/>
    <property type="evidence" value="ECO:0007669"/>
    <property type="project" value="UniProtKB-SubCell"/>
</dbReference>
<sequence>MSSQTNCRSDMSSSAASDAEEVSAPSPALIPMEATATLLVLGLGLVYWFCWRPGRPQAATASANASQASGVDAAASEAGTNRYAAFVDQEVSANRVVLFVSAGDRVGTFKTLFDALKVKLHVVDLTRTAGGKHVLEALREKYQEQPDDEQQEFLFVRGTLLGGAKELRTLLVGGKKEELGECDWSRVRVDEKSETGFMVLDPQNGFQLAKDAGENKDIRGKLETNPLRTVEELRNFNTTTIIGCSVPIALRSRKQRRRSKLLVCHDMKGGYQEDRFKQGCDDFDAYRFYQWDLVDVFVYFGHALVCPPPSGWIAAGHRHGTRVLGTFLTEGDEGTELCKELFHDSHSAEVSSQCASMSVFVGSLIRLLVTQTFASKLAAIAWHGGFDGWLINVENDVPGDLVANIYVFLRTLRKGMQLQNAFAQVVWYGSLSRTGKRISFVRLDDASAPFFKNVDAFYADYGWVPDDAKFTAAFDLDRRYDVYMGVDVFGRHNMLGGGKMNCGEPLRLIWNSGVSAALFAPGWTHECYQHEEQKNFVVVENRFWEVVRESWKLKSPCYDALGGKNCLYSAFNIGRGVGVWIEGKRVGASLWSNMTELDIQPNQTLHVGNIVTTATGSMKAIISHDTAFQGGSSVQFQLYFKLFDVDIEFSPRRIMEISYTTATREESVLLLVLTVCPGLDRATHHIILRSMDDSGPDAGDNRVDPQKSLSTVAKASLEKHFYLPVSTEVFDIEGVTAEAVRGITSDGWCKKTYRLGGQLWDQKHIVEIGVLCTKKLRKVPGEREDYLAYIGEVCVVGSSGEPVLKAVHRDVHSQPKLCENARLTSFKRNNAHSVSFGVLWDFTSDGVPVRYVVAFARTETGERVFLGKSFDNLLWVGNHPWPQGATSPSSPASTRLTIELQSVSWAGQSSTVVCRLHLEE</sequence>
<name>A0A9W6XJQ1_9STRA</name>
<dbReference type="Gene3D" id="2.60.120.260">
    <property type="entry name" value="Galactose-binding domain-like"/>
    <property type="match status" value="1"/>
</dbReference>
<evidence type="ECO:0000313" key="3">
    <source>
        <dbReference type="EMBL" id="GMF40802.1"/>
    </source>
</evidence>
<feature type="domain" description="Cytosolic endo-beta-N-acetylglucosaminidase TIM barrel" evidence="2">
    <location>
        <begin position="271"/>
        <end position="577"/>
    </location>
</feature>
<feature type="region of interest" description="Disordered" evidence="1">
    <location>
        <begin position="1"/>
        <end position="20"/>
    </location>
</feature>
<comment type="caution">
    <text evidence="3">The sequence shown here is derived from an EMBL/GenBank/DDBJ whole genome shotgun (WGS) entry which is preliminary data.</text>
</comment>
<evidence type="ECO:0000313" key="4">
    <source>
        <dbReference type="Proteomes" id="UP001165083"/>
    </source>
</evidence>
<dbReference type="AlphaFoldDB" id="A0A9W6XJQ1"/>
<dbReference type="Proteomes" id="UP001165083">
    <property type="component" value="Unassembled WGS sequence"/>
</dbReference>
<dbReference type="EMBL" id="BSXW01002098">
    <property type="protein sequence ID" value="GMF40802.1"/>
    <property type="molecule type" value="Genomic_DNA"/>
</dbReference>
<evidence type="ECO:0000256" key="1">
    <source>
        <dbReference type="SAM" id="MobiDB-lite"/>
    </source>
</evidence>
<keyword evidence="4" id="KW-1185">Reference proteome</keyword>
<dbReference type="FunFam" id="3.20.20.80:FF:000402">
    <property type="entry name" value="Predicted protein"/>
    <property type="match status" value="1"/>
</dbReference>
<evidence type="ECO:0000259" key="2">
    <source>
        <dbReference type="Pfam" id="PF03644"/>
    </source>
</evidence>
<dbReference type="PANTHER" id="PTHR13246">
    <property type="entry name" value="ENDO BETA N-ACETYLGLUCOSAMINIDASE"/>
    <property type="match status" value="1"/>
</dbReference>
<dbReference type="Pfam" id="PF03644">
    <property type="entry name" value="Glyco_hydro_85"/>
    <property type="match status" value="1"/>
</dbReference>
<dbReference type="Gene3D" id="3.20.20.80">
    <property type="entry name" value="Glycosidases"/>
    <property type="match status" value="1"/>
</dbReference>
<organism evidence="3 4">
    <name type="scientific">Phytophthora lilii</name>
    <dbReference type="NCBI Taxonomy" id="2077276"/>
    <lineage>
        <taxon>Eukaryota</taxon>
        <taxon>Sar</taxon>
        <taxon>Stramenopiles</taxon>
        <taxon>Oomycota</taxon>
        <taxon>Peronosporomycetes</taxon>
        <taxon>Peronosporales</taxon>
        <taxon>Peronosporaceae</taxon>
        <taxon>Phytophthora</taxon>
    </lineage>
</organism>
<reference evidence="3" key="1">
    <citation type="submission" date="2023-04" db="EMBL/GenBank/DDBJ databases">
        <title>Phytophthora lilii NBRC 32176.</title>
        <authorList>
            <person name="Ichikawa N."/>
            <person name="Sato H."/>
            <person name="Tonouchi N."/>
        </authorList>
    </citation>
    <scope>NUCLEOTIDE SEQUENCE</scope>
    <source>
        <strain evidence="3">NBRC 32176</strain>
    </source>
</reference>
<proteinExistence type="predicted"/>
<dbReference type="OrthoDB" id="284473at2759"/>
<dbReference type="InterPro" id="IPR032979">
    <property type="entry name" value="ENGase"/>
</dbReference>